<proteinExistence type="predicted"/>
<evidence type="ECO:0000313" key="2">
    <source>
        <dbReference type="EMBL" id="TNN44215.1"/>
    </source>
</evidence>
<keyword evidence="3" id="KW-1185">Reference proteome</keyword>
<gene>
    <name evidence="2" type="ORF">EYF80_045590</name>
</gene>
<reference evidence="2 3" key="1">
    <citation type="submission" date="2019-03" db="EMBL/GenBank/DDBJ databases">
        <title>First draft genome of Liparis tanakae, snailfish: a comprehensive survey of snailfish specific genes.</title>
        <authorList>
            <person name="Kim W."/>
            <person name="Song I."/>
            <person name="Jeong J.-H."/>
            <person name="Kim D."/>
            <person name="Kim S."/>
            <person name="Ryu S."/>
            <person name="Song J.Y."/>
            <person name="Lee S.K."/>
        </authorList>
    </citation>
    <scope>NUCLEOTIDE SEQUENCE [LARGE SCALE GENOMIC DNA]</scope>
    <source>
        <tissue evidence="2">Muscle</tissue>
    </source>
</reference>
<protein>
    <submittedName>
        <fullName evidence="2">Uncharacterized protein</fullName>
    </submittedName>
</protein>
<feature type="region of interest" description="Disordered" evidence="1">
    <location>
        <begin position="165"/>
        <end position="194"/>
    </location>
</feature>
<accession>A0A4Z2FTQ9</accession>
<dbReference type="EMBL" id="SRLO01000917">
    <property type="protein sequence ID" value="TNN44215.1"/>
    <property type="molecule type" value="Genomic_DNA"/>
</dbReference>
<evidence type="ECO:0000313" key="3">
    <source>
        <dbReference type="Proteomes" id="UP000314294"/>
    </source>
</evidence>
<organism evidence="2 3">
    <name type="scientific">Liparis tanakae</name>
    <name type="common">Tanaka's snailfish</name>
    <dbReference type="NCBI Taxonomy" id="230148"/>
    <lineage>
        <taxon>Eukaryota</taxon>
        <taxon>Metazoa</taxon>
        <taxon>Chordata</taxon>
        <taxon>Craniata</taxon>
        <taxon>Vertebrata</taxon>
        <taxon>Euteleostomi</taxon>
        <taxon>Actinopterygii</taxon>
        <taxon>Neopterygii</taxon>
        <taxon>Teleostei</taxon>
        <taxon>Neoteleostei</taxon>
        <taxon>Acanthomorphata</taxon>
        <taxon>Eupercaria</taxon>
        <taxon>Perciformes</taxon>
        <taxon>Cottioidei</taxon>
        <taxon>Cottales</taxon>
        <taxon>Liparidae</taxon>
        <taxon>Liparis</taxon>
    </lineage>
</organism>
<dbReference type="AlphaFoldDB" id="A0A4Z2FTQ9"/>
<feature type="region of interest" description="Disordered" evidence="1">
    <location>
        <begin position="1"/>
        <end position="22"/>
    </location>
</feature>
<feature type="compositionally biased region" description="Polar residues" evidence="1">
    <location>
        <begin position="1"/>
        <end position="17"/>
    </location>
</feature>
<comment type="caution">
    <text evidence="2">The sequence shown here is derived from an EMBL/GenBank/DDBJ whole genome shotgun (WGS) entry which is preliminary data.</text>
</comment>
<evidence type="ECO:0000256" key="1">
    <source>
        <dbReference type="SAM" id="MobiDB-lite"/>
    </source>
</evidence>
<name>A0A4Z2FTQ9_9TELE</name>
<sequence length="194" mass="20837">MAQKSPRMSITTPSTTQHSEKACSRLWDEARKAVEPPVTMRKAPMKMVPWCREGILPPCGDRGCFLGGGVGARGVNFHGGDRLDGDADTDLTSKRRCVYSTVTEDGESNNNKKAAPRMSLLRSHLFHPSAQEVSVLTLSSWRPLRLLIGPTAALASPTVTRLTNESDACCSLPPPSAGLTNQRRKPEEGAGPAG</sequence>
<dbReference type="Proteomes" id="UP000314294">
    <property type="component" value="Unassembled WGS sequence"/>
</dbReference>